<dbReference type="Proteomes" id="UP000555103">
    <property type="component" value="Unassembled WGS sequence"/>
</dbReference>
<evidence type="ECO:0000313" key="2">
    <source>
        <dbReference type="EMBL" id="MBB4034140.1"/>
    </source>
</evidence>
<evidence type="ECO:0000313" key="3">
    <source>
        <dbReference type="Proteomes" id="UP000555103"/>
    </source>
</evidence>
<protein>
    <submittedName>
        <fullName evidence="2">Uncharacterized protein</fullName>
    </submittedName>
</protein>
<organism evidence="2 3">
    <name type="scientific">Dysgonomonas hofstadii</name>
    <dbReference type="NCBI Taxonomy" id="637886"/>
    <lineage>
        <taxon>Bacteria</taxon>
        <taxon>Pseudomonadati</taxon>
        <taxon>Bacteroidota</taxon>
        <taxon>Bacteroidia</taxon>
        <taxon>Bacteroidales</taxon>
        <taxon>Dysgonomonadaceae</taxon>
        <taxon>Dysgonomonas</taxon>
    </lineage>
</organism>
<keyword evidence="1" id="KW-0175">Coiled coil</keyword>
<reference evidence="2 3" key="1">
    <citation type="submission" date="2020-08" db="EMBL/GenBank/DDBJ databases">
        <title>Genomic Encyclopedia of Type Strains, Phase IV (KMG-IV): sequencing the most valuable type-strain genomes for metagenomic binning, comparative biology and taxonomic classification.</title>
        <authorList>
            <person name="Goeker M."/>
        </authorList>
    </citation>
    <scope>NUCLEOTIDE SEQUENCE [LARGE SCALE GENOMIC DNA]</scope>
    <source>
        <strain evidence="2 3">DSM 104969</strain>
    </source>
</reference>
<feature type="coiled-coil region" evidence="1">
    <location>
        <begin position="52"/>
        <end position="79"/>
    </location>
</feature>
<dbReference type="EMBL" id="JACIEP010000001">
    <property type="protein sequence ID" value="MBB4034140.1"/>
    <property type="molecule type" value="Genomic_DNA"/>
</dbReference>
<sequence length="639" mass="74433">MKEKIVVHSSEESLVIIPKESNIINLRKKAIDSISNLLDVENIAQIIYIDDKFDIESQKEEYKARLIKLKHEKKYLKSEEFDDLDWDAPTPKFETDIAKLWEKSEDKSALLLEICSHDKNDEDANVIPALEIERYFGNRIKLMTPDEWVADKHNSIVALEKDQRVICLFDFEFQNGSPLVCRSNGALLAKNILDKKRLADKVVCGIFSHKFTEEQEDEYRELYCSQYKIKKDLFYTISKFRFAFDPQIIGFLEGIKNLLLLKYVELLKVESLKLLSKSNKRATTKIQNISPKTFNQIIQKSSVKEGVWEVNTLFRLYGILSKVENFNMISDKEIRKKFNESIRRIRGIDIVDTGYTSNIKNQQLIDLRTSELYISGSILNKLHLPLANGDIFEIKGKEYMLLVQPCNLALRSTGSRSNEYDNAFLLPIKLFKKEELNHTKHEVHTPSNASGKILCAHFSDFKILSLNFLDLTVFNEEGRSIIDMKNPQLVNDVIHTPWKKRYHEIQKSLVVLENTINSFKYVENNIILQVSQIDAELKVLAEALKSPAKKEEALRNMQPLREKRKHLIDHLKTIESSVYSIDNFETFKISNLESYDIANRIFSFDIKRVKHYKSPYSDDLLQKFMLYLSRNAFEHDFTS</sequence>
<gene>
    <name evidence="2" type="ORF">GGR21_000025</name>
</gene>
<dbReference type="RefSeq" id="WP_183305119.1">
    <property type="nucleotide sequence ID" value="NZ_JACIEP010000001.1"/>
</dbReference>
<accession>A0A840CDX6</accession>
<proteinExistence type="predicted"/>
<name>A0A840CDX6_9BACT</name>
<comment type="caution">
    <text evidence="2">The sequence shown here is derived from an EMBL/GenBank/DDBJ whole genome shotgun (WGS) entry which is preliminary data.</text>
</comment>
<evidence type="ECO:0000256" key="1">
    <source>
        <dbReference type="SAM" id="Coils"/>
    </source>
</evidence>
<keyword evidence="3" id="KW-1185">Reference proteome</keyword>
<dbReference type="AlphaFoldDB" id="A0A840CDX6"/>